<organism evidence="1 2">
    <name type="scientific">Lysinibacillus zambalensis</name>
    <dbReference type="NCBI Taxonomy" id="3160866"/>
    <lineage>
        <taxon>Bacteria</taxon>
        <taxon>Bacillati</taxon>
        <taxon>Bacillota</taxon>
        <taxon>Bacilli</taxon>
        <taxon>Bacillales</taxon>
        <taxon>Bacillaceae</taxon>
        <taxon>Lysinibacillus</taxon>
    </lineage>
</organism>
<evidence type="ECO:0000313" key="2">
    <source>
        <dbReference type="Proteomes" id="UP001478862"/>
    </source>
</evidence>
<protein>
    <submittedName>
        <fullName evidence="1">Uncharacterized protein</fullName>
    </submittedName>
</protein>
<sequence>MVQKNRMWLQVPTEIVRNIGFIIDEKSFAVYAFLLYKKFKAFNNNQIDVLIRDIKAVTEITDNRTIKKCFLNLHNQGLIKDEIDKLPINKSLQITMLEPYKSDYFTQLPLELLKSLNSIGLIGFRLLYYYESYINRSNISKQFCFPSYETIQVDLGISNFSVTKYNKLLAKEKLLTITKHKAEYDPFGDSGLEKFNNHYSVNLHKL</sequence>
<proteinExistence type="predicted"/>
<gene>
    <name evidence="1" type="ORF">ABNX05_11310</name>
</gene>
<dbReference type="EMBL" id="JBEGDG010000007">
    <property type="protein sequence ID" value="MEQ6355206.1"/>
    <property type="molecule type" value="Genomic_DNA"/>
</dbReference>
<accession>A0ABV1MRQ9</accession>
<reference evidence="1 2" key="1">
    <citation type="submission" date="2024-06" db="EMBL/GenBank/DDBJ databases">
        <title>Lysinibacillus zambalefons sp. nov., a Novel Firmicute Isolated from the Poon Bato Zambales Hyperalkaline Spring.</title>
        <authorList>
            <person name="Aja J.A."/>
            <person name="Lazaro J.E.H."/>
            <person name="Llorin L.D."/>
            <person name="Lim K.R."/>
            <person name="Teodosio J."/>
            <person name="Dalisay D.S."/>
        </authorList>
    </citation>
    <scope>NUCLEOTIDE SEQUENCE [LARGE SCALE GENOMIC DNA]</scope>
    <source>
        <strain evidence="1 2">M3</strain>
    </source>
</reference>
<dbReference type="Proteomes" id="UP001478862">
    <property type="component" value="Unassembled WGS sequence"/>
</dbReference>
<dbReference type="RefSeq" id="WP_349659835.1">
    <property type="nucleotide sequence ID" value="NZ_JBEGDG010000007.1"/>
</dbReference>
<comment type="caution">
    <text evidence="1">The sequence shown here is derived from an EMBL/GenBank/DDBJ whole genome shotgun (WGS) entry which is preliminary data.</text>
</comment>
<name>A0ABV1MRQ9_9BACI</name>
<keyword evidence="2" id="KW-1185">Reference proteome</keyword>
<evidence type="ECO:0000313" key="1">
    <source>
        <dbReference type="EMBL" id="MEQ6355206.1"/>
    </source>
</evidence>